<organism evidence="2 3">
    <name type="scientific">Diplogelasinospora grovesii</name>
    <dbReference type="NCBI Taxonomy" id="303347"/>
    <lineage>
        <taxon>Eukaryota</taxon>
        <taxon>Fungi</taxon>
        <taxon>Dikarya</taxon>
        <taxon>Ascomycota</taxon>
        <taxon>Pezizomycotina</taxon>
        <taxon>Sordariomycetes</taxon>
        <taxon>Sordariomycetidae</taxon>
        <taxon>Sordariales</taxon>
        <taxon>Diplogelasinosporaceae</taxon>
        <taxon>Diplogelasinospora</taxon>
    </lineage>
</organism>
<gene>
    <name evidence="2" type="ORF">QBC46DRAFT_398485</name>
</gene>
<sequence>MAHAARVLLKDSMADVDLNSLITHIQVRRERRRVTWTRFHLSREQDWPRWTTAGDSESDDATFLGPLAGVEGCEKVWLGRQVDDPEKAALIVLWESVPVLEMFKASPSCGEFLQDLGCKDDDPLVSFQWAVGFWFGDDLYGRVTRTTLVVPYTGLPEYDAWRRKMLPKFNGFMPAGCEALRRSLPKPFRYQAFAWVDTARQALALKDTVEQARPSAVGGEQQDVGDQEKAVGYHFFRWNGNDAAPEREDATTKDPKAKESWDETLAKTMPPVSFWEQERWDVELAPCYHVEPAEEDEEDEE</sequence>
<comment type="caution">
    <text evidence="2">The sequence shown here is derived from an EMBL/GenBank/DDBJ whole genome shotgun (WGS) entry which is preliminary data.</text>
</comment>
<evidence type="ECO:0000313" key="3">
    <source>
        <dbReference type="Proteomes" id="UP001303473"/>
    </source>
</evidence>
<evidence type="ECO:0000313" key="2">
    <source>
        <dbReference type="EMBL" id="KAK3935017.1"/>
    </source>
</evidence>
<feature type="compositionally biased region" description="Basic and acidic residues" evidence="1">
    <location>
        <begin position="244"/>
        <end position="265"/>
    </location>
</feature>
<dbReference type="EMBL" id="MU853946">
    <property type="protein sequence ID" value="KAK3935017.1"/>
    <property type="molecule type" value="Genomic_DNA"/>
</dbReference>
<dbReference type="Gene3D" id="3.30.70.100">
    <property type="match status" value="1"/>
</dbReference>
<name>A0AAN6MWZ0_9PEZI</name>
<proteinExistence type="predicted"/>
<reference evidence="3" key="1">
    <citation type="journal article" date="2023" name="Mol. Phylogenet. Evol.">
        <title>Genome-scale phylogeny and comparative genomics of the fungal order Sordariales.</title>
        <authorList>
            <person name="Hensen N."/>
            <person name="Bonometti L."/>
            <person name="Westerberg I."/>
            <person name="Brannstrom I.O."/>
            <person name="Guillou S."/>
            <person name="Cros-Aarteil S."/>
            <person name="Calhoun S."/>
            <person name="Haridas S."/>
            <person name="Kuo A."/>
            <person name="Mondo S."/>
            <person name="Pangilinan J."/>
            <person name="Riley R."/>
            <person name="LaButti K."/>
            <person name="Andreopoulos B."/>
            <person name="Lipzen A."/>
            <person name="Chen C."/>
            <person name="Yan M."/>
            <person name="Daum C."/>
            <person name="Ng V."/>
            <person name="Clum A."/>
            <person name="Steindorff A."/>
            <person name="Ohm R.A."/>
            <person name="Martin F."/>
            <person name="Silar P."/>
            <person name="Natvig D.O."/>
            <person name="Lalanne C."/>
            <person name="Gautier V."/>
            <person name="Ament-Velasquez S.L."/>
            <person name="Kruys A."/>
            <person name="Hutchinson M.I."/>
            <person name="Powell A.J."/>
            <person name="Barry K."/>
            <person name="Miller A.N."/>
            <person name="Grigoriev I.V."/>
            <person name="Debuchy R."/>
            <person name="Gladieux P."/>
            <person name="Hiltunen Thoren M."/>
            <person name="Johannesson H."/>
        </authorList>
    </citation>
    <scope>NUCLEOTIDE SEQUENCE [LARGE SCALE GENOMIC DNA]</scope>
    <source>
        <strain evidence="3">CBS 340.73</strain>
    </source>
</reference>
<feature type="region of interest" description="Disordered" evidence="1">
    <location>
        <begin position="241"/>
        <end position="265"/>
    </location>
</feature>
<dbReference type="Proteomes" id="UP001303473">
    <property type="component" value="Unassembled WGS sequence"/>
</dbReference>
<keyword evidence="3" id="KW-1185">Reference proteome</keyword>
<evidence type="ECO:0000256" key="1">
    <source>
        <dbReference type="SAM" id="MobiDB-lite"/>
    </source>
</evidence>
<dbReference type="AlphaFoldDB" id="A0AAN6MWZ0"/>
<protein>
    <submittedName>
        <fullName evidence="2">Uncharacterized protein</fullName>
    </submittedName>
</protein>
<accession>A0AAN6MWZ0</accession>